<dbReference type="Gene3D" id="1.20.1250.20">
    <property type="entry name" value="MFS general substrate transporter like domains"/>
    <property type="match status" value="2"/>
</dbReference>
<dbReference type="AlphaFoldDB" id="A0A8H4QMI9"/>
<evidence type="ECO:0000256" key="3">
    <source>
        <dbReference type="ARBA" id="ARBA00022692"/>
    </source>
</evidence>
<dbReference type="SUPFAM" id="SSF103473">
    <property type="entry name" value="MFS general substrate transporter"/>
    <property type="match status" value="1"/>
</dbReference>
<name>A0A8H4QMI9_9AGAR</name>
<dbReference type="Pfam" id="PF07690">
    <property type="entry name" value="MFS_1"/>
    <property type="match status" value="1"/>
</dbReference>
<evidence type="ECO:0000313" key="9">
    <source>
        <dbReference type="EMBL" id="KAF4613819.1"/>
    </source>
</evidence>
<feature type="domain" description="Major facilitator superfamily (MFS) profile" evidence="8">
    <location>
        <begin position="79"/>
        <end position="494"/>
    </location>
</feature>
<feature type="transmembrane region" description="Helical" evidence="7">
    <location>
        <begin position="145"/>
        <end position="164"/>
    </location>
</feature>
<keyword evidence="3 7" id="KW-0812">Transmembrane</keyword>
<feature type="transmembrane region" description="Helical" evidence="7">
    <location>
        <begin position="308"/>
        <end position="332"/>
    </location>
</feature>
<comment type="caution">
    <text evidence="9">The sequence shown here is derived from an EMBL/GenBank/DDBJ whole genome shotgun (WGS) entry which is preliminary data.</text>
</comment>
<feature type="transmembrane region" description="Helical" evidence="7">
    <location>
        <begin position="82"/>
        <end position="106"/>
    </location>
</feature>
<feature type="transmembrane region" description="Helical" evidence="7">
    <location>
        <begin position="466"/>
        <end position="488"/>
    </location>
</feature>
<evidence type="ECO:0000259" key="8">
    <source>
        <dbReference type="PROSITE" id="PS50850"/>
    </source>
</evidence>
<dbReference type="GO" id="GO:0022857">
    <property type="term" value="F:transmembrane transporter activity"/>
    <property type="evidence" value="ECO:0007669"/>
    <property type="project" value="InterPro"/>
</dbReference>
<dbReference type="InterPro" id="IPR011701">
    <property type="entry name" value="MFS"/>
</dbReference>
<keyword evidence="5 7" id="KW-0472">Membrane</keyword>
<feature type="transmembrane region" description="Helical" evidence="7">
    <location>
        <begin position="170"/>
        <end position="195"/>
    </location>
</feature>
<protein>
    <recommendedName>
        <fullName evidence="8">Major facilitator superfamily (MFS) profile domain-containing protein</fullName>
    </recommendedName>
</protein>
<feature type="transmembrane region" description="Helical" evidence="7">
    <location>
        <begin position="433"/>
        <end position="454"/>
    </location>
</feature>
<comment type="similarity">
    <text evidence="6">Belongs to the major facilitator superfamily. Allantoate permease family.</text>
</comment>
<dbReference type="FunFam" id="1.20.1250.20:FF:000064">
    <property type="entry name" value="MFS allantoate transporter"/>
    <property type="match status" value="1"/>
</dbReference>
<dbReference type="InterPro" id="IPR020846">
    <property type="entry name" value="MFS_dom"/>
</dbReference>
<evidence type="ECO:0000256" key="6">
    <source>
        <dbReference type="ARBA" id="ARBA00037968"/>
    </source>
</evidence>
<dbReference type="Proteomes" id="UP000521872">
    <property type="component" value="Unassembled WGS sequence"/>
</dbReference>
<comment type="subcellular location">
    <subcellularLocation>
        <location evidence="1">Membrane</location>
        <topology evidence="1">Multi-pass membrane protein</topology>
    </subcellularLocation>
</comment>
<feature type="transmembrane region" description="Helical" evidence="7">
    <location>
        <begin position="239"/>
        <end position="257"/>
    </location>
</feature>
<feature type="transmembrane region" description="Helical" evidence="7">
    <location>
        <begin position="375"/>
        <end position="394"/>
    </location>
</feature>
<gene>
    <name evidence="9" type="ORF">D9613_008073</name>
</gene>
<evidence type="ECO:0000256" key="4">
    <source>
        <dbReference type="ARBA" id="ARBA00022989"/>
    </source>
</evidence>
<proteinExistence type="inferred from homology"/>
<dbReference type="InterPro" id="IPR036259">
    <property type="entry name" value="MFS_trans_sf"/>
</dbReference>
<feature type="transmembrane region" description="Helical" evidence="7">
    <location>
        <begin position="344"/>
        <end position="363"/>
    </location>
</feature>
<evidence type="ECO:0000256" key="5">
    <source>
        <dbReference type="ARBA" id="ARBA00023136"/>
    </source>
</evidence>
<sequence length="551" mass="61803">MAALVSRADSGSKLSPSLTKVELALSSSELWTSHLTNAQSQNLAKQDEARTFLSLNGNVSHRIAPREDVLLLRKIDRHLMPIMFCIYFLQLMDKQTLSFSSVFGLAKDTDLVGDDYSLLGSIVFIAQLVMQPISAYLLVKFRLSLYVPVIVTLWGMTLACMAAAKNFIGLLIARFFLGVFEASIQASFILTVQIWYRRQEQGIRLAVFYSGAGWVNIFGSLIMYGLGHINSNVMRPYQLVFLLLGGITLLVGFVSFFKFPDNAVRCKFLSNEEKVMTIERLRANQQGLETKDFKLKQVKETLLDIKSWCWMILAFIMAIPASGITSFGPLIIRGFGFDRYNVMLLMIPFGTLQIIFIITAFWFNKKYSRKSPVILFGLLCSTVAAAILLVTGRAPKDQPILLLAYYMLSTFVFIPATVINWQSSNVAGHTKKSATTAFMLMGTFSGSIVGPLLFSTEEQPYYRKGVISMLACFSGCFVTVVGLLCYLMHLNERNKRRRIGKGKAAVIMDYSMLDTRHIEEEKAKESSNATIGTHAFDDLTDLENDEFIYVL</sequence>
<dbReference type="PANTHER" id="PTHR43791">
    <property type="entry name" value="PERMEASE-RELATED"/>
    <property type="match status" value="1"/>
</dbReference>
<feature type="transmembrane region" description="Helical" evidence="7">
    <location>
        <begin position="207"/>
        <end position="227"/>
    </location>
</feature>
<dbReference type="GO" id="GO:0016020">
    <property type="term" value="C:membrane"/>
    <property type="evidence" value="ECO:0007669"/>
    <property type="project" value="UniProtKB-SubCell"/>
</dbReference>
<evidence type="ECO:0000256" key="7">
    <source>
        <dbReference type="SAM" id="Phobius"/>
    </source>
</evidence>
<evidence type="ECO:0000256" key="1">
    <source>
        <dbReference type="ARBA" id="ARBA00004141"/>
    </source>
</evidence>
<dbReference type="EMBL" id="JAACJL010000045">
    <property type="protein sequence ID" value="KAF4613819.1"/>
    <property type="molecule type" value="Genomic_DNA"/>
</dbReference>
<dbReference type="PANTHER" id="PTHR43791:SF59">
    <property type="entry name" value="TRANSPORTER, PUTATIVE (AFU_ORTHOLOGUE AFUA_1G06550)-RELATED"/>
    <property type="match status" value="1"/>
</dbReference>
<reference evidence="9 10" key="1">
    <citation type="submission" date="2019-12" db="EMBL/GenBank/DDBJ databases">
        <authorList>
            <person name="Floudas D."/>
            <person name="Bentzer J."/>
            <person name="Ahren D."/>
            <person name="Johansson T."/>
            <person name="Persson P."/>
            <person name="Tunlid A."/>
        </authorList>
    </citation>
    <scope>NUCLEOTIDE SEQUENCE [LARGE SCALE GENOMIC DNA]</scope>
    <source>
        <strain evidence="9 10">CBS 102.39</strain>
    </source>
</reference>
<evidence type="ECO:0000313" key="10">
    <source>
        <dbReference type="Proteomes" id="UP000521872"/>
    </source>
</evidence>
<dbReference type="PROSITE" id="PS50850">
    <property type="entry name" value="MFS"/>
    <property type="match status" value="1"/>
</dbReference>
<accession>A0A8H4QMI9</accession>
<keyword evidence="4 7" id="KW-1133">Transmembrane helix</keyword>
<feature type="transmembrane region" description="Helical" evidence="7">
    <location>
        <begin position="400"/>
        <end position="421"/>
    </location>
</feature>
<feature type="transmembrane region" description="Helical" evidence="7">
    <location>
        <begin position="118"/>
        <end position="138"/>
    </location>
</feature>
<keyword evidence="10" id="KW-1185">Reference proteome</keyword>
<keyword evidence="2" id="KW-0813">Transport</keyword>
<evidence type="ECO:0000256" key="2">
    <source>
        <dbReference type="ARBA" id="ARBA00022448"/>
    </source>
</evidence>
<organism evidence="9 10">
    <name type="scientific">Agrocybe pediades</name>
    <dbReference type="NCBI Taxonomy" id="84607"/>
    <lineage>
        <taxon>Eukaryota</taxon>
        <taxon>Fungi</taxon>
        <taxon>Dikarya</taxon>
        <taxon>Basidiomycota</taxon>
        <taxon>Agaricomycotina</taxon>
        <taxon>Agaricomycetes</taxon>
        <taxon>Agaricomycetidae</taxon>
        <taxon>Agaricales</taxon>
        <taxon>Agaricineae</taxon>
        <taxon>Strophariaceae</taxon>
        <taxon>Agrocybe</taxon>
    </lineage>
</organism>